<protein>
    <submittedName>
        <fullName evidence="1">Uncharacterized protein</fullName>
    </submittedName>
</protein>
<proteinExistence type="predicted"/>
<reference evidence="1" key="1">
    <citation type="journal article" date="2021" name="Proc. Natl. Acad. Sci. U.S.A.">
        <title>A Catalog of Tens of Thousands of Viruses from Human Metagenomes Reveals Hidden Associations with Chronic Diseases.</title>
        <authorList>
            <person name="Tisza M.J."/>
            <person name="Buck C.B."/>
        </authorList>
    </citation>
    <scope>NUCLEOTIDE SEQUENCE</scope>
    <source>
        <strain evidence="1">CtWWc42</strain>
    </source>
</reference>
<sequence length="74" mass="8584">MDASCLAELAAVACDPEKWEQLRTKLVRYSRECKLHDELATRLFETEDSLDKNTQVMVAQEEEMMKLISSVFEE</sequence>
<accession>A0A8S5R2D3</accession>
<dbReference type="EMBL" id="BK015795">
    <property type="protein sequence ID" value="DAE25249.1"/>
    <property type="molecule type" value="Genomic_DNA"/>
</dbReference>
<organism evidence="1">
    <name type="scientific">Siphoviridae sp. ctWWc42</name>
    <dbReference type="NCBI Taxonomy" id="2826361"/>
    <lineage>
        <taxon>Viruses</taxon>
        <taxon>Duplodnaviria</taxon>
        <taxon>Heunggongvirae</taxon>
        <taxon>Uroviricota</taxon>
        <taxon>Caudoviricetes</taxon>
    </lineage>
</organism>
<evidence type="ECO:0000313" key="1">
    <source>
        <dbReference type="EMBL" id="DAE25249.1"/>
    </source>
</evidence>
<name>A0A8S5R2D3_9CAUD</name>